<dbReference type="Gene3D" id="2.120.10.30">
    <property type="entry name" value="TolB, C-terminal domain"/>
    <property type="match status" value="1"/>
</dbReference>
<dbReference type="AlphaFoldDB" id="A0A1E7FEV7"/>
<feature type="domain" description="SMP-30/Gluconolactonase/LRE-like region" evidence="4">
    <location>
        <begin position="51"/>
        <end position="324"/>
    </location>
</feature>
<organism evidence="5 6">
    <name type="scientific">Fragilariopsis cylindrus CCMP1102</name>
    <dbReference type="NCBI Taxonomy" id="635003"/>
    <lineage>
        <taxon>Eukaryota</taxon>
        <taxon>Sar</taxon>
        <taxon>Stramenopiles</taxon>
        <taxon>Ochrophyta</taxon>
        <taxon>Bacillariophyta</taxon>
        <taxon>Bacillariophyceae</taxon>
        <taxon>Bacillariophycidae</taxon>
        <taxon>Bacillariales</taxon>
        <taxon>Bacillariaceae</taxon>
        <taxon>Fragilariopsis</taxon>
    </lineage>
</organism>
<dbReference type="EMBL" id="KV784358">
    <property type="protein sequence ID" value="OEU16708.1"/>
    <property type="molecule type" value="Genomic_DNA"/>
</dbReference>
<dbReference type="InterPro" id="IPR005511">
    <property type="entry name" value="SMP-30"/>
</dbReference>
<reference evidence="5 6" key="1">
    <citation type="submission" date="2016-09" db="EMBL/GenBank/DDBJ databases">
        <title>Extensive genetic diversity and differential bi-allelic expression allows diatom success in the polar Southern Ocean.</title>
        <authorList>
            <consortium name="DOE Joint Genome Institute"/>
            <person name="Mock T."/>
            <person name="Otillar R.P."/>
            <person name="Strauss J."/>
            <person name="Dupont C."/>
            <person name="Frickenhaus S."/>
            <person name="Maumus F."/>
            <person name="Mcmullan M."/>
            <person name="Sanges R."/>
            <person name="Schmutz J."/>
            <person name="Toseland A."/>
            <person name="Valas R."/>
            <person name="Veluchamy A."/>
            <person name="Ward B.J."/>
            <person name="Allen A."/>
            <person name="Barry K."/>
            <person name="Falciatore A."/>
            <person name="Ferrante M."/>
            <person name="Fortunato A.E."/>
            <person name="Gloeckner G."/>
            <person name="Gruber A."/>
            <person name="Hipkin R."/>
            <person name="Janech M."/>
            <person name="Kroth P."/>
            <person name="Leese F."/>
            <person name="Lindquist E."/>
            <person name="Lyon B.R."/>
            <person name="Martin J."/>
            <person name="Mayer C."/>
            <person name="Parker M."/>
            <person name="Quesneville H."/>
            <person name="Raymond J."/>
            <person name="Uhlig C."/>
            <person name="Valentin K.U."/>
            <person name="Worden A.Z."/>
            <person name="Armbrust E.V."/>
            <person name="Bowler C."/>
            <person name="Green B."/>
            <person name="Moulton V."/>
            <person name="Van Oosterhout C."/>
            <person name="Grigoriev I."/>
        </authorList>
    </citation>
    <scope>NUCLEOTIDE SEQUENCE [LARGE SCALE GENOMIC DNA]</scope>
    <source>
        <strain evidence="5 6">CCMP1102</strain>
    </source>
</reference>
<evidence type="ECO:0000313" key="6">
    <source>
        <dbReference type="Proteomes" id="UP000095751"/>
    </source>
</evidence>
<keyword evidence="6" id="KW-1185">Reference proteome</keyword>
<proteinExistence type="inferred from homology"/>
<feature type="active site" description="Proton donor/acceptor" evidence="2">
    <location>
        <position position="259"/>
    </location>
</feature>
<dbReference type="Proteomes" id="UP000095751">
    <property type="component" value="Unassembled WGS sequence"/>
</dbReference>
<feature type="binding site" evidence="3">
    <location>
        <position position="153"/>
    </location>
    <ligand>
        <name>substrate</name>
    </ligand>
</feature>
<dbReference type="SUPFAM" id="SSF63829">
    <property type="entry name" value="Calcium-dependent phosphotriesterase"/>
    <property type="match status" value="1"/>
</dbReference>
<feature type="binding site" evidence="3">
    <location>
        <position position="53"/>
    </location>
    <ligand>
        <name>a divalent metal cation</name>
        <dbReference type="ChEBI" id="CHEBI:60240"/>
    </ligand>
</feature>
<keyword evidence="3" id="KW-0862">Zinc</keyword>
<evidence type="ECO:0000256" key="2">
    <source>
        <dbReference type="PIRSR" id="PIRSR605511-1"/>
    </source>
</evidence>
<comment type="cofactor">
    <cofactor evidence="3">
        <name>Zn(2+)</name>
        <dbReference type="ChEBI" id="CHEBI:29105"/>
    </cofactor>
    <text evidence="3">Binds 1 divalent metal cation per subunit.</text>
</comment>
<gene>
    <name evidence="5" type="ORF">FRACYDRAFT_225813</name>
</gene>
<feature type="binding site" evidence="3">
    <location>
        <position position="155"/>
    </location>
    <ligand>
        <name>substrate</name>
    </ligand>
</feature>
<comment type="similarity">
    <text evidence="1">Belongs to the SMP-30/CGR1 family.</text>
</comment>
<evidence type="ECO:0000313" key="5">
    <source>
        <dbReference type="EMBL" id="OEU16708.1"/>
    </source>
</evidence>
<dbReference type="Pfam" id="PF08450">
    <property type="entry name" value="SGL"/>
    <property type="match status" value="1"/>
</dbReference>
<evidence type="ECO:0000259" key="4">
    <source>
        <dbReference type="Pfam" id="PF08450"/>
    </source>
</evidence>
<dbReference type="GO" id="GO:0005509">
    <property type="term" value="F:calcium ion binding"/>
    <property type="evidence" value="ECO:0007669"/>
    <property type="project" value="TreeGrafter"/>
</dbReference>
<dbReference type="PRINTS" id="PR01790">
    <property type="entry name" value="SMP30FAMILY"/>
</dbReference>
<dbReference type="KEGG" id="fcy:FRACYDRAFT_225813"/>
<protein>
    <submittedName>
        <fullName evidence="5">SGL-domain-containing protein</fullName>
    </submittedName>
</protein>
<evidence type="ECO:0000256" key="3">
    <source>
        <dbReference type="PIRSR" id="PIRSR605511-2"/>
    </source>
</evidence>
<dbReference type="InterPro" id="IPR013658">
    <property type="entry name" value="SGL"/>
</dbReference>
<dbReference type="InterPro" id="IPR011042">
    <property type="entry name" value="6-blade_b-propeller_TolB-like"/>
</dbReference>
<dbReference type="InParanoid" id="A0A1E7FEV7"/>
<evidence type="ECO:0000256" key="1">
    <source>
        <dbReference type="ARBA" id="ARBA00008853"/>
    </source>
</evidence>
<sequence>MVHDVKCDPNPIDLKGLIDGPAANIGVTNRSGDVLVPSATARLVVNCRCHLGECVIWDNRQNAILFTNILERKFHKLFLSNDKLQSYELPKMLCAFGLLETPLTSSLDNDDGNNPGYIVAWEDGFQLYDLENRKSLGPMSRGEVVDRSGLPDRLNDGRVDPTGKRFICGGCAANSEYPLKVYKCEYDDNDDPTMINSLTHTVILDKIGTTNSICWSLDGNEMYLADSPCRTIRKFTYDQKEGTIHNGQLMHTKSTGYPDGSIVDSQGYVWNATWRAGEGTSFVDRIDPKTGEVVFIVHLPDETSEASCCCFGGIDLDILFITTAFEGLDPEKEPHSGGIYAVKLPPGMTGCQEKRFQTRQNNKIGNR</sequence>
<name>A0A1E7FEV7_9STRA</name>
<keyword evidence="3" id="KW-0479">Metal-binding</keyword>
<dbReference type="PANTHER" id="PTHR10907:SF47">
    <property type="entry name" value="REGUCALCIN"/>
    <property type="match status" value="1"/>
</dbReference>
<accession>A0A1E7FEV7</accession>
<dbReference type="OrthoDB" id="423498at2759"/>
<feature type="binding site" evidence="3">
    <location>
        <position position="259"/>
    </location>
    <ligand>
        <name>a divalent metal cation</name>
        <dbReference type="ChEBI" id="CHEBI:60240"/>
    </ligand>
</feature>
<dbReference type="PANTHER" id="PTHR10907">
    <property type="entry name" value="REGUCALCIN"/>
    <property type="match status" value="1"/>
</dbReference>
<feature type="binding site" evidence="3">
    <location>
        <position position="211"/>
    </location>
    <ligand>
        <name>a divalent metal cation</name>
        <dbReference type="ChEBI" id="CHEBI:60240"/>
    </ligand>
</feature>
<dbReference type="GO" id="GO:0019853">
    <property type="term" value="P:L-ascorbic acid biosynthetic process"/>
    <property type="evidence" value="ECO:0007669"/>
    <property type="project" value="TreeGrafter"/>
</dbReference>
<dbReference type="GO" id="GO:0004341">
    <property type="term" value="F:gluconolactonase activity"/>
    <property type="evidence" value="ECO:0007669"/>
    <property type="project" value="TreeGrafter"/>
</dbReference>